<dbReference type="STRING" id="109895.A0A507E132"/>
<evidence type="ECO:0000256" key="1">
    <source>
        <dbReference type="SAM" id="Coils"/>
    </source>
</evidence>
<proteinExistence type="predicted"/>
<gene>
    <name evidence="3" type="ORF">PhCBS80983_g03810</name>
</gene>
<reference evidence="3 4" key="1">
    <citation type="journal article" date="2019" name="Sci. Rep.">
        <title>Comparative genomics of chytrid fungi reveal insights into the obligate biotrophic and pathogenic lifestyle of Synchytrium endobioticum.</title>
        <authorList>
            <person name="van de Vossenberg B.T.L.H."/>
            <person name="Warris S."/>
            <person name="Nguyen H.D.T."/>
            <person name="van Gent-Pelzer M.P.E."/>
            <person name="Joly D.L."/>
            <person name="van de Geest H.C."/>
            <person name="Bonants P.J.M."/>
            <person name="Smith D.S."/>
            <person name="Levesque C.A."/>
            <person name="van der Lee T.A.J."/>
        </authorList>
    </citation>
    <scope>NUCLEOTIDE SEQUENCE [LARGE SCALE GENOMIC DNA]</scope>
    <source>
        <strain evidence="3 4">CBS 809.83</strain>
    </source>
</reference>
<dbReference type="PANTHER" id="PTHR31962">
    <property type="entry name" value="SPHINGOLIPID LONG CHAIN BASE-RESPONSIVE PROTEIN PIL1"/>
    <property type="match status" value="1"/>
</dbReference>
<feature type="compositionally biased region" description="Polar residues" evidence="2">
    <location>
        <begin position="306"/>
        <end position="316"/>
    </location>
</feature>
<feature type="region of interest" description="Disordered" evidence="2">
    <location>
        <begin position="302"/>
        <end position="340"/>
    </location>
</feature>
<dbReference type="GO" id="GO:0005886">
    <property type="term" value="C:plasma membrane"/>
    <property type="evidence" value="ECO:0007669"/>
    <property type="project" value="TreeGrafter"/>
</dbReference>
<dbReference type="Proteomes" id="UP000318582">
    <property type="component" value="Unassembled WGS sequence"/>
</dbReference>
<comment type="caution">
    <text evidence="3">The sequence shown here is derived from an EMBL/GenBank/DDBJ whole genome shotgun (WGS) entry which is preliminary data.</text>
</comment>
<dbReference type="EMBL" id="QEAQ01000052">
    <property type="protein sequence ID" value="TPX57481.1"/>
    <property type="molecule type" value="Genomic_DNA"/>
</dbReference>
<evidence type="ECO:0008006" key="5">
    <source>
        <dbReference type="Google" id="ProtNLM"/>
    </source>
</evidence>
<dbReference type="InterPro" id="IPR028245">
    <property type="entry name" value="PIL1/LSP1"/>
</dbReference>
<name>A0A507E132_9FUNG</name>
<dbReference type="GO" id="GO:0006897">
    <property type="term" value="P:endocytosis"/>
    <property type="evidence" value="ECO:0007669"/>
    <property type="project" value="TreeGrafter"/>
</dbReference>
<dbReference type="Pfam" id="PF13805">
    <property type="entry name" value="Pil1"/>
    <property type="match status" value="1"/>
</dbReference>
<evidence type="ECO:0000256" key="2">
    <source>
        <dbReference type="SAM" id="MobiDB-lite"/>
    </source>
</evidence>
<sequence length="413" mass="46506">MSAFQSVRRSVAAFNAHDYKELNVLIKEEKDVMTELNKFAKEKVEGIKRAVKFELSAWTKLKLITAGKYMALWGKSEHKDFEDVTEKFLTLFDEFGKFHSELIEKYEIYRSRLKDMRAREESLYTLRKRLKDLQEKYKDALKKQKPSETIKIELTVVDRDLAEQEAEHEGFKRSTFKDAMHLQMDAWMEFGNKMTVFSTFGKHLADQIPQGSLAPGQELPEYQGASVTTQITLDFFKALRSLETKTKAGAEGAPVATISRGHRDASTSSLFLEEIPAFSRRPDQQEAPLPPPPIIKAFAPHEREPSATSNLSNPETASPPHSPLIGMPSMHRPGSDMSVYSQNNATLSRYYQKPLATATTLVPPSTGYDPSSVYSHSLPRDPRLSPVAQTFSSLPREMSYGSGTALSSHMSSL</sequence>
<protein>
    <recommendedName>
        <fullName evidence="5">BAR domain-containing protein</fullName>
    </recommendedName>
</protein>
<organism evidence="3 4">
    <name type="scientific">Powellomyces hirtus</name>
    <dbReference type="NCBI Taxonomy" id="109895"/>
    <lineage>
        <taxon>Eukaryota</taxon>
        <taxon>Fungi</taxon>
        <taxon>Fungi incertae sedis</taxon>
        <taxon>Chytridiomycota</taxon>
        <taxon>Chytridiomycota incertae sedis</taxon>
        <taxon>Chytridiomycetes</taxon>
        <taxon>Spizellomycetales</taxon>
        <taxon>Powellomycetaceae</taxon>
        <taxon>Powellomyces</taxon>
    </lineage>
</organism>
<dbReference type="InterPro" id="IPR027267">
    <property type="entry name" value="AH/BAR_dom_sf"/>
</dbReference>
<evidence type="ECO:0000313" key="3">
    <source>
        <dbReference type="EMBL" id="TPX57481.1"/>
    </source>
</evidence>
<feature type="compositionally biased region" description="Polar residues" evidence="2">
    <location>
        <begin position="360"/>
        <end position="375"/>
    </location>
</feature>
<dbReference type="PANTHER" id="PTHR31962:SF1">
    <property type="entry name" value="SPHINGOLIPID LONG CHAIN BASE-RESPONSIVE PROTEIN PIL1"/>
    <property type="match status" value="1"/>
</dbReference>
<dbReference type="GO" id="GO:0070941">
    <property type="term" value="P:eisosome assembly"/>
    <property type="evidence" value="ECO:0007669"/>
    <property type="project" value="TreeGrafter"/>
</dbReference>
<accession>A0A507E132</accession>
<keyword evidence="1" id="KW-0175">Coiled coil</keyword>
<dbReference type="Gene3D" id="1.20.1270.60">
    <property type="entry name" value="Arfaptin homology (AH) domain/BAR domain"/>
    <property type="match status" value="1"/>
</dbReference>
<evidence type="ECO:0000313" key="4">
    <source>
        <dbReference type="Proteomes" id="UP000318582"/>
    </source>
</evidence>
<dbReference type="GO" id="GO:0036286">
    <property type="term" value="C:eisosome filament"/>
    <property type="evidence" value="ECO:0007669"/>
    <property type="project" value="TreeGrafter"/>
</dbReference>
<dbReference type="AlphaFoldDB" id="A0A507E132"/>
<keyword evidence="4" id="KW-1185">Reference proteome</keyword>
<feature type="coiled-coil region" evidence="1">
    <location>
        <begin position="99"/>
        <end position="143"/>
    </location>
</feature>
<feature type="region of interest" description="Disordered" evidence="2">
    <location>
        <begin position="360"/>
        <end position="384"/>
    </location>
</feature>